<evidence type="ECO:0000313" key="4">
    <source>
        <dbReference type="EMBL" id="CAJ1961397.1"/>
    </source>
</evidence>
<dbReference type="PROSITE" id="PS51498">
    <property type="entry name" value="MABP"/>
    <property type="match status" value="1"/>
</dbReference>
<dbReference type="Pfam" id="PF12783">
    <property type="entry name" value="Sec7-like_HUS"/>
    <property type="match status" value="1"/>
</dbReference>
<feature type="domain" description="SEC7" evidence="2">
    <location>
        <begin position="1346"/>
        <end position="1558"/>
    </location>
</feature>
<evidence type="ECO:0000256" key="1">
    <source>
        <dbReference type="SAM" id="MobiDB-lite"/>
    </source>
</evidence>
<dbReference type="Gene3D" id="1.10.220.20">
    <property type="match status" value="1"/>
</dbReference>
<dbReference type="InterPro" id="IPR011993">
    <property type="entry name" value="PH-like_dom_sf"/>
</dbReference>
<dbReference type="GO" id="GO:0032012">
    <property type="term" value="P:regulation of ARF protein signal transduction"/>
    <property type="evidence" value="ECO:0007669"/>
    <property type="project" value="InterPro"/>
</dbReference>
<proteinExistence type="predicted"/>
<dbReference type="PANTHER" id="PTHR10663">
    <property type="entry name" value="GUANYL-NUCLEOTIDE EXCHANGE FACTOR"/>
    <property type="match status" value="1"/>
</dbReference>
<feature type="region of interest" description="Disordered" evidence="1">
    <location>
        <begin position="1279"/>
        <end position="1298"/>
    </location>
</feature>
<dbReference type="CDD" id="cd00171">
    <property type="entry name" value="Sec7"/>
    <property type="match status" value="1"/>
</dbReference>
<evidence type="ECO:0000259" key="3">
    <source>
        <dbReference type="PROSITE" id="PS51498"/>
    </source>
</evidence>
<sequence length="1898" mass="212131">MKQETETPWPEIFQEREKPLTIEISNLLPLIGPNQVFDEHKIKLVSPHEGSQSQPGMETACELVRALLDQVSWNDSPPTNEEWNTAKRTPKLEDHFSPQCHVQKLPPSPIATSSMSTSTDMSPANLWKAQYNQRCKISEQKMGNVALAALYARTLEMVGKPSLPSKEANGIPLTPSSASKSNKSLKQKKKSPKWKSLGRKRTQPTQKSPTNEAVFFKHTEAEGRDEVSIAFSSFNHERESSERDGNGQEEKEVQLQMYGSEYARHLSTTALAPVDAKSRKALMQSVLKQAEGIPKIEGASHAIMTGAVTDIVITHGNEKPPNGFYRISQSAGGTEFCFHDKKTPVYINIKKEPNWDRAAQRPCVTAVTLVFPERQEFVPPGYSIVRRYSPEEKAKGEEADASPNLNKGGEPVFLCYRRSREGNPITGLIPMQPKEGEHIPQGYTVLERTPRDFVAGIQTPSSEVFLAYRQRLCNLELLRPLPLVLSMHSTVLKTRRLNSYYCTGGTVVESRVGNFHIMDRSTHSLLSPKSVGNRLSMIEASRKKTLNSLSEVPSSLDNTYQYSGGTPKRQQNTQEVVTSSLLIAGGLGTPGSMSMMSDLEKLSQSGERESFSSFFNSPKASQGESNPTAIDPNLSFWSAAEESSHSMGSVAQSLHSATSQDKTLKRSLEAMSFIPIVSSGEADTDPRSLLKFQARAAVLLPILTACYTRHGGSAYLALEGLTTLLEEGFFSNDVKVSRESSNRITPLDITIQVICDVAMMGTQQTHMQPCVDFVSMAVKNGSGHLNTRTVGYVMRFYTFVFHFGVSVPSGNWGLSAKPDRPLLEDPRTQMATYLPGGSPHAAALSMKELILLSISRLRSLTMSDSASKKALPNFPFTDHILDFNSFIGSLVDDAVDKSVYRVDTANYTQLALHQIYRAGGSELFWHDMMNTCGKGLFGNDKPLGEETRHMYSICFALLTNCVKVASAPIRRGGNGNGAPRDIASKLMSLEILEFFLQQWDAARDSLFVDKSASFGTFVYCVRRLVVPCILSNTTESLRDPRIFKRTLKALGTLLCSSTYRSQMKLEIGILFEHFVLRILRIGPQILMKKSDGTPYLFAQQLELILQIKGWISSSPEIILEVFLNFDDVDHSKIFDFEDKMLDGVQWNLSHQLCGYLCDIAEACTDFLQHQTLVCQDMTAATNKPSNDTVKGLSGITVARESAEKLRSSSIVCLTEISRCLATYAASSRGHRFQNLVDSWMVPDDESDMSISTEAELSSEAEILSHASSDVQIRSHFEYEDGDSGTDEESSNETPKHDANNIIGYWKKKAESRKKEPGGKLDLTRLMKMTVAAAADGNYETNYVAKQTTERTEKTDHIRIAFDIAEKKSLKKGIDYLIACNVLTPSPRDIALFLRINRSDLDASDLGSYLAEEGSSQSEIEHWKMIRFAYVRAISFVGMSIEQGLRHLLTNGGFKLPGEAQKIDRIISAFAECYWEDNAGDRHHCPFQDQGTVYILSFAVIMLNTDLHKSRSVNGSCIQPPALKKMSKPEFISNLRGVLKDEDMKTKYFLKIYDAIASRPIVMREVHRDNASSRYYDVRGGLQALLKNEKSADALLRGLAIHEYRFSTLEDYAHQLYDGASKNAARDLTRNLLMKIWHFFHSLVNTGLDVAHLDRKGMELSIDLLKYMLSLTVCLELPIERKAFLSQLGRMRRLNKMKSSSPFGQFGQFDDSNTDDLYHNVENGNISSDKGKLQSLGQINQLMQSLSFDDTGTEETKAMKSAVGQLKNAAFLLADPSRTFIRHDDLIKQANTTGRRVEYRFFLFSDMLIYAKQISKSAFFKVHEELPLVQMKVVDWFPPDAKNGQRRFDIFHPRKKVVVLCANRDEKRVCVDAIRTAIDKEVKRKVTVEQARVASMNAE</sequence>
<dbReference type="Gene3D" id="2.100.10.50">
    <property type="match status" value="1"/>
</dbReference>
<reference evidence="4" key="1">
    <citation type="submission" date="2023-08" db="EMBL/GenBank/DDBJ databases">
        <authorList>
            <person name="Audoor S."/>
            <person name="Bilcke G."/>
        </authorList>
    </citation>
    <scope>NUCLEOTIDE SEQUENCE</scope>
</reference>
<feature type="domain" description="MABP" evidence="3">
    <location>
        <begin position="305"/>
        <end position="472"/>
    </location>
</feature>
<dbReference type="GO" id="GO:0005737">
    <property type="term" value="C:cytoplasm"/>
    <property type="evidence" value="ECO:0007669"/>
    <property type="project" value="UniProtKB-ARBA"/>
</dbReference>
<dbReference type="Gene3D" id="2.30.29.30">
    <property type="entry name" value="Pleckstrin-homology domain (PH domain)/Phosphotyrosine-binding domain (PTB)"/>
    <property type="match status" value="1"/>
</dbReference>
<protein>
    <submittedName>
        <fullName evidence="4">Uncharacterized protein</fullName>
    </submittedName>
</protein>
<dbReference type="PANTHER" id="PTHR10663:SF375">
    <property type="entry name" value="LD29171P"/>
    <property type="match status" value="1"/>
</dbReference>
<dbReference type="Proteomes" id="UP001295423">
    <property type="component" value="Unassembled WGS sequence"/>
</dbReference>
<dbReference type="InterPro" id="IPR023394">
    <property type="entry name" value="Sec7_C_sf"/>
</dbReference>
<organism evidence="4 5">
    <name type="scientific">Cylindrotheca closterium</name>
    <dbReference type="NCBI Taxonomy" id="2856"/>
    <lineage>
        <taxon>Eukaryota</taxon>
        <taxon>Sar</taxon>
        <taxon>Stramenopiles</taxon>
        <taxon>Ochrophyta</taxon>
        <taxon>Bacillariophyta</taxon>
        <taxon>Bacillariophyceae</taxon>
        <taxon>Bacillariophycidae</taxon>
        <taxon>Bacillariales</taxon>
        <taxon>Bacillariaceae</taxon>
        <taxon>Cylindrotheca</taxon>
    </lineage>
</organism>
<dbReference type="InterPro" id="IPR001849">
    <property type="entry name" value="PH_domain"/>
</dbReference>
<feature type="compositionally biased region" description="Acidic residues" evidence="1">
    <location>
        <begin position="1279"/>
        <end position="1290"/>
    </location>
</feature>
<dbReference type="SMART" id="SM00222">
    <property type="entry name" value="Sec7"/>
    <property type="match status" value="1"/>
</dbReference>
<feature type="compositionally biased region" description="Basic residues" evidence="1">
    <location>
        <begin position="183"/>
        <end position="202"/>
    </location>
</feature>
<dbReference type="InterPro" id="IPR000904">
    <property type="entry name" value="Sec7_dom"/>
</dbReference>
<comment type="caution">
    <text evidence="4">The sequence shown here is derived from an EMBL/GenBank/DDBJ whole genome shotgun (WGS) entry which is preliminary data.</text>
</comment>
<dbReference type="Gene3D" id="1.10.1000.11">
    <property type="entry name" value="Arf Nucleotide-binding Site Opener,domain 2"/>
    <property type="match status" value="1"/>
</dbReference>
<dbReference type="InterPro" id="IPR035999">
    <property type="entry name" value="Sec7_dom_sf"/>
</dbReference>
<accession>A0AAD2JLV5</accession>
<evidence type="ECO:0000313" key="5">
    <source>
        <dbReference type="Proteomes" id="UP001295423"/>
    </source>
</evidence>
<name>A0AAD2JLV5_9STRA</name>
<dbReference type="InterPro" id="IPR023341">
    <property type="entry name" value="MABP"/>
</dbReference>
<gene>
    <name evidence="4" type="ORF">CYCCA115_LOCUS19176</name>
</gene>
<dbReference type="SUPFAM" id="SSF48425">
    <property type="entry name" value="Sec7 domain"/>
    <property type="match status" value="1"/>
</dbReference>
<dbReference type="EMBL" id="CAKOGP040002091">
    <property type="protein sequence ID" value="CAJ1961397.1"/>
    <property type="molecule type" value="Genomic_DNA"/>
</dbReference>
<dbReference type="Pfam" id="PF01369">
    <property type="entry name" value="Sec7"/>
    <property type="match status" value="1"/>
</dbReference>
<dbReference type="SMART" id="SM00233">
    <property type="entry name" value="PH"/>
    <property type="match status" value="1"/>
</dbReference>
<dbReference type="PROSITE" id="PS50190">
    <property type="entry name" value="SEC7"/>
    <property type="match status" value="1"/>
</dbReference>
<keyword evidence="5" id="KW-1185">Reference proteome</keyword>
<dbReference type="SUPFAM" id="SSF50729">
    <property type="entry name" value="PH domain-like"/>
    <property type="match status" value="1"/>
</dbReference>
<feature type="region of interest" description="Disordered" evidence="1">
    <location>
        <begin position="162"/>
        <end position="213"/>
    </location>
</feature>
<evidence type="ECO:0000259" key="2">
    <source>
        <dbReference type="PROSITE" id="PS50190"/>
    </source>
</evidence>
<dbReference type="InterPro" id="IPR032691">
    <property type="entry name" value="Mon2/Sec7/BIG1-like_HUS"/>
</dbReference>
<dbReference type="GO" id="GO:0005085">
    <property type="term" value="F:guanyl-nucleotide exchange factor activity"/>
    <property type="evidence" value="ECO:0007669"/>
    <property type="project" value="InterPro"/>
</dbReference>